<protein>
    <recommendedName>
        <fullName evidence="1">Replication factor A C-terminal domain-containing protein</fullName>
    </recommendedName>
</protein>
<evidence type="ECO:0000313" key="3">
    <source>
        <dbReference type="Proteomes" id="UP001202328"/>
    </source>
</evidence>
<dbReference type="InterPro" id="IPR012340">
    <property type="entry name" value="NA-bd_OB-fold"/>
</dbReference>
<dbReference type="Proteomes" id="UP001202328">
    <property type="component" value="Unassembled WGS sequence"/>
</dbReference>
<dbReference type="AlphaFoldDB" id="A0AAD4TGY3"/>
<sequence length="272" mass="30332">MTTAHTLTGKSGILILLLLRPPLRLPRHKFYFTELEEVSAATANTYLTDVAGVLTSHTNLQQVKQSSGSASFMRELTLENIRSLWGDSISELTRNLEAHGMNPQHVVAVVAGFYLDIPEVLDIRESVGYNQANQSNVDARKIISQLLETKWDAGYNVWSRTKKKVCCAKAIGISTEKGWYYLGCHNCTTKLVGNIGDHWCPSCKVQIGEPDPRYLLRLEVEDSSGTAFSVAMDTEFQKMVEGLATVQDAFESLIGVFQDYLIAVTPYNMKYL</sequence>
<proteinExistence type="predicted"/>
<accession>A0AAD4TGY3</accession>
<evidence type="ECO:0000259" key="1">
    <source>
        <dbReference type="Pfam" id="PF08646"/>
    </source>
</evidence>
<dbReference type="Gene3D" id="2.40.50.140">
    <property type="entry name" value="Nucleic acid-binding proteins"/>
    <property type="match status" value="2"/>
</dbReference>
<reference evidence="2" key="1">
    <citation type="submission" date="2022-04" db="EMBL/GenBank/DDBJ databases">
        <title>A functionally conserved STORR gene fusion in Papaver species that diverged 16.8 million years ago.</title>
        <authorList>
            <person name="Catania T."/>
        </authorList>
    </citation>
    <scope>NUCLEOTIDE SEQUENCE</scope>
    <source>
        <strain evidence="2">S-188037</strain>
    </source>
</reference>
<feature type="domain" description="Replication factor A C-terminal" evidence="1">
    <location>
        <begin position="173"/>
        <end position="240"/>
    </location>
</feature>
<dbReference type="SUPFAM" id="SSF50249">
    <property type="entry name" value="Nucleic acid-binding proteins"/>
    <property type="match status" value="1"/>
</dbReference>
<keyword evidence="3" id="KW-1185">Reference proteome</keyword>
<dbReference type="Pfam" id="PF08646">
    <property type="entry name" value="Rep_fac-A_C"/>
    <property type="match status" value="1"/>
</dbReference>
<dbReference type="EMBL" id="JAJJMB010001716">
    <property type="protein sequence ID" value="KAI3955923.1"/>
    <property type="molecule type" value="Genomic_DNA"/>
</dbReference>
<comment type="caution">
    <text evidence="2">The sequence shown here is derived from an EMBL/GenBank/DDBJ whole genome shotgun (WGS) entry which is preliminary data.</text>
</comment>
<gene>
    <name evidence="2" type="ORF">MKW98_006283</name>
</gene>
<name>A0AAD4TGY3_9MAGN</name>
<organism evidence="2 3">
    <name type="scientific">Papaver atlanticum</name>
    <dbReference type="NCBI Taxonomy" id="357466"/>
    <lineage>
        <taxon>Eukaryota</taxon>
        <taxon>Viridiplantae</taxon>
        <taxon>Streptophyta</taxon>
        <taxon>Embryophyta</taxon>
        <taxon>Tracheophyta</taxon>
        <taxon>Spermatophyta</taxon>
        <taxon>Magnoliopsida</taxon>
        <taxon>Ranunculales</taxon>
        <taxon>Papaveraceae</taxon>
        <taxon>Papaveroideae</taxon>
        <taxon>Papaver</taxon>
    </lineage>
</organism>
<evidence type="ECO:0000313" key="2">
    <source>
        <dbReference type="EMBL" id="KAI3955923.1"/>
    </source>
</evidence>
<dbReference type="InterPro" id="IPR013955">
    <property type="entry name" value="Rep_factor-A_C"/>
</dbReference>